<evidence type="ECO:0000313" key="1">
    <source>
        <dbReference type="EMBL" id="ORZ41618.1"/>
    </source>
</evidence>
<protein>
    <submittedName>
        <fullName evidence="1">Uncharacterized protein</fullName>
    </submittedName>
</protein>
<organism evidence="1 2">
    <name type="scientific">Catenaria anguillulae PL171</name>
    <dbReference type="NCBI Taxonomy" id="765915"/>
    <lineage>
        <taxon>Eukaryota</taxon>
        <taxon>Fungi</taxon>
        <taxon>Fungi incertae sedis</taxon>
        <taxon>Blastocladiomycota</taxon>
        <taxon>Blastocladiomycetes</taxon>
        <taxon>Blastocladiales</taxon>
        <taxon>Catenariaceae</taxon>
        <taxon>Catenaria</taxon>
    </lineage>
</organism>
<dbReference type="AlphaFoldDB" id="A0A1Y2I412"/>
<comment type="caution">
    <text evidence="1">The sequence shown here is derived from an EMBL/GenBank/DDBJ whole genome shotgun (WGS) entry which is preliminary data.</text>
</comment>
<gene>
    <name evidence="1" type="ORF">BCR44DRAFT_1423186</name>
</gene>
<accession>A0A1Y2I412</accession>
<keyword evidence="2" id="KW-1185">Reference proteome</keyword>
<evidence type="ECO:0000313" key="2">
    <source>
        <dbReference type="Proteomes" id="UP000193411"/>
    </source>
</evidence>
<sequence>MTSISCSTDHAVNLTMDGIQNPLMQTHEYYLHSSRNAGYCDPTPTIHLPPNP</sequence>
<dbReference type="EMBL" id="MCFL01000001">
    <property type="protein sequence ID" value="ORZ41618.1"/>
    <property type="molecule type" value="Genomic_DNA"/>
</dbReference>
<name>A0A1Y2I412_9FUNG</name>
<proteinExistence type="predicted"/>
<dbReference type="Proteomes" id="UP000193411">
    <property type="component" value="Unassembled WGS sequence"/>
</dbReference>
<reference evidence="1 2" key="1">
    <citation type="submission" date="2016-07" db="EMBL/GenBank/DDBJ databases">
        <title>Pervasive Adenine N6-methylation of Active Genes in Fungi.</title>
        <authorList>
            <consortium name="DOE Joint Genome Institute"/>
            <person name="Mondo S.J."/>
            <person name="Dannebaum R.O."/>
            <person name="Kuo R.C."/>
            <person name="Labutti K."/>
            <person name="Haridas S."/>
            <person name="Kuo A."/>
            <person name="Salamov A."/>
            <person name="Ahrendt S.R."/>
            <person name="Lipzen A."/>
            <person name="Sullivan W."/>
            <person name="Andreopoulos W.B."/>
            <person name="Clum A."/>
            <person name="Lindquist E."/>
            <person name="Daum C."/>
            <person name="Ramamoorthy G.K."/>
            <person name="Gryganskyi A."/>
            <person name="Culley D."/>
            <person name="Magnuson J.K."/>
            <person name="James T.Y."/>
            <person name="O'Malley M.A."/>
            <person name="Stajich J.E."/>
            <person name="Spatafora J.W."/>
            <person name="Visel A."/>
            <person name="Grigoriev I.V."/>
        </authorList>
    </citation>
    <scope>NUCLEOTIDE SEQUENCE [LARGE SCALE GENOMIC DNA]</scope>
    <source>
        <strain evidence="1 2">PL171</strain>
    </source>
</reference>